<evidence type="ECO:0000256" key="8">
    <source>
        <dbReference type="PIRSR" id="PIRSR005586-1"/>
    </source>
</evidence>
<evidence type="ECO:0000256" key="6">
    <source>
        <dbReference type="ARBA" id="ARBA00023242"/>
    </source>
</evidence>
<evidence type="ECO:0000313" key="12">
    <source>
        <dbReference type="Proteomes" id="UP000030752"/>
    </source>
</evidence>
<gene>
    <name evidence="11" type="ORF">HMPREF1541_10111</name>
</gene>
<protein>
    <recommendedName>
        <fullName evidence="7">DNA-directed RNA polymerase subunit</fullName>
    </recommendedName>
</protein>
<name>W2SBD6_CYPE1</name>
<dbReference type="InParanoid" id="W2SBD6"/>
<dbReference type="InterPro" id="IPR012164">
    <property type="entry name" value="Rpa12/Rpb9/Rpc10/TFS"/>
</dbReference>
<feature type="binding site" evidence="8">
    <location>
        <position position="85"/>
    </location>
    <ligand>
        <name>Zn(2+)</name>
        <dbReference type="ChEBI" id="CHEBI:29105"/>
        <label>2</label>
    </ligand>
</feature>
<feature type="zinc finger region" description="C4-type" evidence="9">
    <location>
        <begin position="10"/>
        <end position="35"/>
    </location>
</feature>
<dbReference type="Proteomes" id="UP000030752">
    <property type="component" value="Unassembled WGS sequence"/>
</dbReference>
<evidence type="ECO:0000256" key="7">
    <source>
        <dbReference type="PIRNR" id="PIRNR005586"/>
    </source>
</evidence>
<dbReference type="Gene3D" id="2.20.25.10">
    <property type="match status" value="1"/>
</dbReference>
<dbReference type="GO" id="GO:0003676">
    <property type="term" value="F:nucleic acid binding"/>
    <property type="evidence" value="ECO:0007669"/>
    <property type="project" value="InterPro"/>
</dbReference>
<dbReference type="AlphaFoldDB" id="W2SBD6"/>
<reference evidence="11 12" key="1">
    <citation type="submission" date="2013-03" db="EMBL/GenBank/DDBJ databases">
        <title>The Genome Sequence of Phialophora europaea CBS 101466.</title>
        <authorList>
            <consortium name="The Broad Institute Genomics Platform"/>
            <person name="Cuomo C."/>
            <person name="de Hoog S."/>
            <person name="Gorbushina A."/>
            <person name="Walker B."/>
            <person name="Young S.K."/>
            <person name="Zeng Q."/>
            <person name="Gargeya S."/>
            <person name="Fitzgerald M."/>
            <person name="Haas B."/>
            <person name="Abouelleil A."/>
            <person name="Allen A.W."/>
            <person name="Alvarado L."/>
            <person name="Arachchi H.M."/>
            <person name="Berlin A.M."/>
            <person name="Chapman S.B."/>
            <person name="Gainer-Dewar J."/>
            <person name="Goldberg J."/>
            <person name="Griggs A."/>
            <person name="Gujja S."/>
            <person name="Hansen M."/>
            <person name="Howarth C."/>
            <person name="Imamovic A."/>
            <person name="Ireland A."/>
            <person name="Larimer J."/>
            <person name="McCowan C."/>
            <person name="Murphy C."/>
            <person name="Pearson M."/>
            <person name="Poon T.W."/>
            <person name="Priest M."/>
            <person name="Roberts A."/>
            <person name="Saif S."/>
            <person name="Shea T."/>
            <person name="Sisk P."/>
            <person name="Sykes S."/>
            <person name="Wortman J."/>
            <person name="Nusbaum C."/>
            <person name="Birren B."/>
        </authorList>
    </citation>
    <scope>NUCLEOTIDE SEQUENCE [LARGE SCALE GENOMIC DNA]</scope>
    <source>
        <strain evidence="11 12">CBS 101466</strain>
    </source>
</reference>
<dbReference type="OrthoDB" id="10056816at2759"/>
<organism evidence="11 12">
    <name type="scientific">Cyphellophora europaea (strain CBS 101466)</name>
    <name type="common">Phialophora europaea</name>
    <dbReference type="NCBI Taxonomy" id="1220924"/>
    <lineage>
        <taxon>Eukaryota</taxon>
        <taxon>Fungi</taxon>
        <taxon>Dikarya</taxon>
        <taxon>Ascomycota</taxon>
        <taxon>Pezizomycotina</taxon>
        <taxon>Eurotiomycetes</taxon>
        <taxon>Chaetothyriomycetidae</taxon>
        <taxon>Chaetothyriales</taxon>
        <taxon>Cyphellophoraceae</taxon>
        <taxon>Cyphellophora</taxon>
    </lineage>
</organism>
<feature type="binding site" evidence="8">
    <location>
        <position position="13"/>
    </location>
    <ligand>
        <name>Zn(2+)</name>
        <dbReference type="ChEBI" id="CHEBI:29105"/>
        <label>1</label>
    </ligand>
</feature>
<dbReference type="PANTHER" id="PTHR11239">
    <property type="entry name" value="DNA-DIRECTED RNA POLYMERASE"/>
    <property type="match status" value="1"/>
</dbReference>
<evidence type="ECO:0000313" key="11">
    <source>
        <dbReference type="EMBL" id="ETN45234.1"/>
    </source>
</evidence>
<evidence type="ECO:0000256" key="5">
    <source>
        <dbReference type="ARBA" id="ARBA00022833"/>
    </source>
</evidence>
<proteinExistence type="inferred from homology"/>
<feature type="binding site" evidence="8">
    <location>
        <position position="10"/>
    </location>
    <ligand>
        <name>Zn(2+)</name>
        <dbReference type="ChEBI" id="CHEBI:29105"/>
        <label>1</label>
    </ligand>
</feature>
<dbReference type="GeneID" id="19977450"/>
<dbReference type="VEuPathDB" id="FungiDB:HMPREF1541_10111"/>
<keyword evidence="3 8" id="KW-0479">Metal-binding</keyword>
<feature type="binding site" evidence="8">
    <location>
        <position position="113"/>
    </location>
    <ligand>
        <name>Zn(2+)</name>
        <dbReference type="ChEBI" id="CHEBI:29105"/>
        <label>2</label>
    </ligand>
</feature>
<keyword evidence="5 8" id="KW-0862">Zinc</keyword>
<feature type="domain" description="TFIIS-type" evidence="10">
    <location>
        <begin position="81"/>
        <end position="120"/>
    </location>
</feature>
<evidence type="ECO:0000256" key="9">
    <source>
        <dbReference type="PIRSR" id="PIRSR005586-2"/>
    </source>
</evidence>
<dbReference type="HOGENOM" id="CLU_093932_1_1_1"/>
<keyword evidence="7" id="KW-0804">Transcription</keyword>
<dbReference type="STRING" id="1220924.W2SBD6"/>
<evidence type="ECO:0000259" key="10">
    <source>
        <dbReference type="PROSITE" id="PS51133"/>
    </source>
</evidence>
<evidence type="ECO:0000256" key="3">
    <source>
        <dbReference type="ARBA" id="ARBA00022723"/>
    </source>
</evidence>
<dbReference type="InterPro" id="IPR001222">
    <property type="entry name" value="Znf_TFIIS"/>
</dbReference>
<dbReference type="GO" id="GO:0008270">
    <property type="term" value="F:zinc ion binding"/>
    <property type="evidence" value="ECO:0007669"/>
    <property type="project" value="UniProtKB-KW"/>
</dbReference>
<accession>W2SBD6</accession>
<dbReference type="PROSITE" id="PS51133">
    <property type="entry name" value="ZF_TFIIS_2"/>
    <property type="match status" value="1"/>
</dbReference>
<keyword evidence="2 7" id="KW-0240">DNA-directed RNA polymerase</keyword>
<dbReference type="eggNOG" id="KOG2907">
    <property type="taxonomic scope" value="Eukaryota"/>
</dbReference>
<dbReference type="SUPFAM" id="SSF57783">
    <property type="entry name" value="Zinc beta-ribbon"/>
    <property type="match status" value="1"/>
</dbReference>
<dbReference type="EMBL" id="KB822713">
    <property type="protein sequence ID" value="ETN45234.1"/>
    <property type="molecule type" value="Genomic_DNA"/>
</dbReference>
<dbReference type="PANTHER" id="PTHR11239:SF14">
    <property type="entry name" value="DNA-DIRECTED RNA POLYMERASE I SUBUNIT RPA12"/>
    <property type="match status" value="1"/>
</dbReference>
<dbReference type="GO" id="GO:0006363">
    <property type="term" value="P:termination of RNA polymerase I transcription"/>
    <property type="evidence" value="ECO:0007669"/>
    <property type="project" value="TreeGrafter"/>
</dbReference>
<dbReference type="PIRSF" id="PIRSF005586">
    <property type="entry name" value="RNApol_RpoM"/>
    <property type="match status" value="1"/>
</dbReference>
<feature type="binding site" evidence="8">
    <location>
        <position position="115"/>
    </location>
    <ligand>
        <name>Zn(2+)</name>
        <dbReference type="ChEBI" id="CHEBI:29105"/>
        <label>2</label>
    </ligand>
</feature>
<comment type="similarity">
    <text evidence="7">Belongs to the archaeal rpoM/eukaryotic RPA12/RPB9/RPC11 RNA polymerase family.</text>
</comment>
<evidence type="ECO:0000256" key="1">
    <source>
        <dbReference type="ARBA" id="ARBA00004604"/>
    </source>
</evidence>
<dbReference type="Pfam" id="PF01096">
    <property type="entry name" value="Zn_ribbon_TFIIS"/>
    <property type="match status" value="1"/>
</dbReference>
<feature type="binding site" evidence="8">
    <location>
        <position position="35"/>
    </location>
    <ligand>
        <name>Zn(2+)</name>
        <dbReference type="ChEBI" id="CHEBI:29105"/>
        <label>1</label>
    </ligand>
</feature>
<dbReference type="GO" id="GO:0003899">
    <property type="term" value="F:DNA-directed RNA polymerase activity"/>
    <property type="evidence" value="ECO:0007669"/>
    <property type="project" value="InterPro"/>
</dbReference>
<evidence type="ECO:0000256" key="2">
    <source>
        <dbReference type="ARBA" id="ARBA00022478"/>
    </source>
</evidence>
<dbReference type="CDD" id="cd10507">
    <property type="entry name" value="Zn-ribbon_RPA12"/>
    <property type="match status" value="1"/>
</dbReference>
<comment type="subcellular location">
    <subcellularLocation>
        <location evidence="1">Nucleus</location>
        <location evidence="1">Nucleolus</location>
    </subcellularLocation>
</comment>
<keyword evidence="6 7" id="KW-0539">Nucleus</keyword>
<dbReference type="RefSeq" id="XP_008713004.1">
    <property type="nucleotide sequence ID" value="XM_008714782.1"/>
</dbReference>
<dbReference type="GO" id="GO:0005736">
    <property type="term" value="C:RNA polymerase I complex"/>
    <property type="evidence" value="ECO:0007669"/>
    <property type="project" value="TreeGrafter"/>
</dbReference>
<dbReference type="FunCoup" id="W2SBD6">
    <property type="interactions" value="696"/>
</dbReference>
<keyword evidence="12" id="KW-1185">Reference proteome</keyword>
<feature type="binding site" evidence="8">
    <location>
        <position position="32"/>
    </location>
    <ligand>
        <name>Zn(2+)</name>
        <dbReference type="ChEBI" id="CHEBI:29105"/>
        <label>1</label>
    </ligand>
</feature>
<keyword evidence="4 9" id="KW-0863">Zinc-finger</keyword>
<sequence length="123" mass="13630">MVAIGSLLFCDACGSLLPRVIPGENANDMIKCDDCSQYTKDTSSKVVMSKSKPSAFPSSLRDKLSDVQNVNTEELQVEAVIAKTCPDCGRKEMFYHTKQLRSADEGTTVFYRCECGYKEVQNN</sequence>
<dbReference type="InterPro" id="IPR034004">
    <property type="entry name" value="Zn_ribbon_RPA12_C"/>
</dbReference>
<evidence type="ECO:0000256" key="4">
    <source>
        <dbReference type="ARBA" id="ARBA00022771"/>
    </source>
</evidence>
<dbReference type="SMART" id="SM00440">
    <property type="entry name" value="ZnF_C2C2"/>
    <property type="match status" value="1"/>
</dbReference>
<feature type="binding site" evidence="8">
    <location>
        <position position="88"/>
    </location>
    <ligand>
        <name>Zn(2+)</name>
        <dbReference type="ChEBI" id="CHEBI:29105"/>
        <label>2</label>
    </ligand>
</feature>
<comment type="function">
    <text evidence="7">DNA-dependent RNA polymerase catalyzes the transcription of DNA into RNA using the four ribonucleoside triphosphates as substrates.</text>
</comment>